<dbReference type="AlphaFoldDB" id="A0A916Z911"/>
<accession>A0A916Z911</accession>
<organism evidence="1 2">
    <name type="scientific">Croceicoccus mobilis</name>
    <dbReference type="NCBI Taxonomy" id="1703339"/>
    <lineage>
        <taxon>Bacteria</taxon>
        <taxon>Pseudomonadati</taxon>
        <taxon>Pseudomonadota</taxon>
        <taxon>Alphaproteobacteria</taxon>
        <taxon>Sphingomonadales</taxon>
        <taxon>Erythrobacteraceae</taxon>
        <taxon>Croceicoccus</taxon>
    </lineage>
</organism>
<reference evidence="1" key="1">
    <citation type="journal article" date="2014" name="Int. J. Syst. Evol. Microbiol.">
        <title>Complete genome sequence of Corynebacterium casei LMG S-19264T (=DSM 44701T), isolated from a smear-ripened cheese.</title>
        <authorList>
            <consortium name="US DOE Joint Genome Institute (JGI-PGF)"/>
            <person name="Walter F."/>
            <person name="Albersmeier A."/>
            <person name="Kalinowski J."/>
            <person name="Ruckert C."/>
        </authorList>
    </citation>
    <scope>NUCLEOTIDE SEQUENCE</scope>
    <source>
        <strain evidence="1">CGMCC 1.15360</strain>
    </source>
</reference>
<reference evidence="1" key="2">
    <citation type="submission" date="2020-09" db="EMBL/GenBank/DDBJ databases">
        <authorList>
            <person name="Sun Q."/>
            <person name="Zhou Y."/>
        </authorList>
    </citation>
    <scope>NUCLEOTIDE SEQUENCE</scope>
    <source>
        <strain evidence="1">CGMCC 1.15360</strain>
    </source>
</reference>
<dbReference type="EMBL" id="BMIP01000011">
    <property type="protein sequence ID" value="GGD81898.1"/>
    <property type="molecule type" value="Genomic_DNA"/>
</dbReference>
<evidence type="ECO:0000313" key="1">
    <source>
        <dbReference type="EMBL" id="GGD81898.1"/>
    </source>
</evidence>
<name>A0A916Z911_9SPHN</name>
<sequence>MSSSAETFPLPGVIRDRAFADAPIEPDWAFSDHFDADQVTQICETLSDIFEDHPPVMRPDIDGDMKVHLWLPALAQFSGLTAPHWTMNLSDFLIHYAQAAPLELNDVISELERITDILKRDVEERSLPKL</sequence>
<protein>
    <submittedName>
        <fullName evidence="1">Uncharacterized protein</fullName>
    </submittedName>
</protein>
<dbReference type="RefSeq" id="WP_066769613.1">
    <property type="nucleotide sequence ID" value="NZ_BMIP01000011.1"/>
</dbReference>
<dbReference type="Proteomes" id="UP000612349">
    <property type="component" value="Unassembled WGS sequence"/>
</dbReference>
<keyword evidence="2" id="KW-1185">Reference proteome</keyword>
<gene>
    <name evidence="1" type="ORF">GCM10010990_34810</name>
</gene>
<evidence type="ECO:0000313" key="2">
    <source>
        <dbReference type="Proteomes" id="UP000612349"/>
    </source>
</evidence>
<comment type="caution">
    <text evidence="1">The sequence shown here is derived from an EMBL/GenBank/DDBJ whole genome shotgun (WGS) entry which is preliminary data.</text>
</comment>
<proteinExistence type="predicted"/>